<dbReference type="KEGG" id="slx:SLAV_16315"/>
<organism evidence="1 2">
    <name type="scientific">Streptomyces lavendulae subsp. lavendulae</name>
    <dbReference type="NCBI Taxonomy" id="58340"/>
    <lineage>
        <taxon>Bacteria</taxon>
        <taxon>Bacillati</taxon>
        <taxon>Actinomycetota</taxon>
        <taxon>Actinomycetes</taxon>
        <taxon>Kitasatosporales</taxon>
        <taxon>Streptomycetaceae</taxon>
        <taxon>Streptomyces</taxon>
    </lineage>
</organism>
<name>A0A2K8PH75_STRLA</name>
<dbReference type="Proteomes" id="UP000231791">
    <property type="component" value="Chromosome"/>
</dbReference>
<dbReference type="AlphaFoldDB" id="A0A2K8PH75"/>
<evidence type="ECO:0000313" key="2">
    <source>
        <dbReference type="Proteomes" id="UP000231791"/>
    </source>
</evidence>
<reference evidence="1 2" key="1">
    <citation type="submission" date="2017-11" db="EMBL/GenBank/DDBJ databases">
        <title>Complete genome sequence of Streptomyces lavendulae subsp. lavendulae CCM 3239 (formerly 'Streptomyces aureofaciens CCM 3239'), the producer of the angucycline-type antibiotic auricin.</title>
        <authorList>
            <person name="Busche T."/>
            <person name="Novakova R."/>
            <person name="Al'Dilaimi A."/>
            <person name="Homerova D."/>
            <person name="Feckova L."/>
            <person name="Rezuchova B."/>
            <person name="Mingyar E."/>
            <person name="Csolleiova D."/>
            <person name="Bekeova C."/>
            <person name="Winkler A."/>
            <person name="Sevcikova B."/>
            <person name="Kalinowski J."/>
            <person name="Kormanec J."/>
            <person name="Ruckert C."/>
        </authorList>
    </citation>
    <scope>NUCLEOTIDE SEQUENCE [LARGE SCALE GENOMIC DNA]</scope>
    <source>
        <strain evidence="1 2">CCM 3239</strain>
    </source>
</reference>
<dbReference type="GeneID" id="49384309"/>
<gene>
    <name evidence="1" type="ORF">SLAV_16315</name>
</gene>
<protein>
    <submittedName>
        <fullName evidence="1">Uncharacterized protein</fullName>
    </submittedName>
</protein>
<evidence type="ECO:0000313" key="1">
    <source>
        <dbReference type="EMBL" id="ATZ25113.1"/>
    </source>
</evidence>
<dbReference type="EMBL" id="CP024985">
    <property type="protein sequence ID" value="ATZ25113.1"/>
    <property type="molecule type" value="Genomic_DNA"/>
</dbReference>
<dbReference type="RefSeq" id="WP_037688035.1">
    <property type="nucleotide sequence ID" value="NZ_CP024985.1"/>
</dbReference>
<sequence length="127" mass="13304">MSNACGAPGLLSAAHLDALAELLAGNARALRAALEEGPELRCALERHSGPHMDLVHDSGSGAALWAQWPGPGSDGWLETVVTLPDCPATTPGRGTGCWAYLAHPGAHTWELTPPWAVGRSPVRRVQE</sequence>
<accession>A0A2K8PH75</accession>
<proteinExistence type="predicted"/>
<keyword evidence="2" id="KW-1185">Reference proteome</keyword>
<dbReference type="OrthoDB" id="4198371at2"/>